<dbReference type="AlphaFoldDB" id="A0A2U2J6P7"/>
<dbReference type="PANTHER" id="PTHR40590">
    <property type="entry name" value="CYTOPLASMIC PROTEIN-RELATED"/>
    <property type="match status" value="1"/>
</dbReference>
<dbReference type="OrthoDB" id="9806326at2"/>
<feature type="signal peptide" evidence="1">
    <location>
        <begin position="1"/>
        <end position="30"/>
    </location>
</feature>
<name>A0A2U2J6P7_9SPHN</name>
<keyword evidence="1" id="KW-0732">Signal</keyword>
<proteinExistence type="predicted"/>
<dbReference type="PANTHER" id="PTHR40590:SF1">
    <property type="entry name" value="CYTOPLASMIC PROTEIN"/>
    <property type="match status" value="1"/>
</dbReference>
<dbReference type="Proteomes" id="UP000245916">
    <property type="component" value="Unassembled WGS sequence"/>
</dbReference>
<evidence type="ECO:0000313" key="2">
    <source>
        <dbReference type="EMBL" id="PWG03972.1"/>
    </source>
</evidence>
<dbReference type="EMBL" id="QFFF01000001">
    <property type="protein sequence ID" value="PWG03972.1"/>
    <property type="molecule type" value="Genomic_DNA"/>
</dbReference>
<protein>
    <submittedName>
        <fullName evidence="2">TraB/GumN family protein</fullName>
    </submittedName>
</protein>
<comment type="caution">
    <text evidence="2">The sequence shown here is derived from an EMBL/GenBank/DDBJ whole genome shotgun (WGS) entry which is preliminary data.</text>
</comment>
<dbReference type="RefSeq" id="WP_109272145.1">
    <property type="nucleotide sequence ID" value="NZ_QFFF01000001.1"/>
</dbReference>
<gene>
    <name evidence="2" type="ORF">DF286_10660</name>
</gene>
<dbReference type="CDD" id="cd14789">
    <property type="entry name" value="Tiki"/>
    <property type="match status" value="1"/>
</dbReference>
<dbReference type="Pfam" id="PF01963">
    <property type="entry name" value="TraB_PrgY_gumN"/>
    <property type="match status" value="1"/>
</dbReference>
<reference evidence="2 3" key="1">
    <citation type="submission" date="2018-05" db="EMBL/GenBank/DDBJ databases">
        <title>Genome of Sphingosinicella humi QZX222.</title>
        <authorList>
            <person name="Qiao Z."/>
            <person name="Wang G."/>
        </authorList>
    </citation>
    <scope>NUCLEOTIDE SEQUENCE [LARGE SCALE GENOMIC DNA]</scope>
    <source>
        <strain evidence="2 3">QZX222</strain>
    </source>
</reference>
<feature type="chain" id="PRO_5015576477" evidence="1">
    <location>
        <begin position="31"/>
        <end position="308"/>
    </location>
</feature>
<accession>A0A2U2J6P7</accession>
<dbReference type="InterPro" id="IPR047111">
    <property type="entry name" value="YbaP-like"/>
</dbReference>
<keyword evidence="3" id="KW-1185">Reference proteome</keyword>
<sequence>MSKWWSGLGKKAARWLSPLAVLPLTACATAQPAAQVAEATEAKPALWKVADEDTTIYLFGTIHLLPKELEWRTPAIDKAVAQSEALVLETSLGTNLAHTGRKMMEMGISPGLPPLLERVPEEKRPALQKLIESASIPTRTLDRMETWAAAMSLFASSFRGMGFKAEAGVEQGLAADFRAAGKPISGLETVEQQFGFFDSLSEDSQRAFLVGSIDDPEAARRQLEAMIAAWAAGDTDAIARTFDSETALSPELRQVLMVNRNKAWAEWLDKRLDEPGTVLVAVGAGHLAGQDSVQAMLKGRGIKIERVQ</sequence>
<evidence type="ECO:0000313" key="3">
    <source>
        <dbReference type="Proteomes" id="UP000245916"/>
    </source>
</evidence>
<dbReference type="InterPro" id="IPR002816">
    <property type="entry name" value="TraB/PrgY/GumN_fam"/>
</dbReference>
<evidence type="ECO:0000256" key="1">
    <source>
        <dbReference type="SAM" id="SignalP"/>
    </source>
</evidence>
<organism evidence="2 3">
    <name type="scientific">Allosphingosinicella humi</name>
    <dbReference type="NCBI Taxonomy" id="2068657"/>
    <lineage>
        <taxon>Bacteria</taxon>
        <taxon>Pseudomonadati</taxon>
        <taxon>Pseudomonadota</taxon>
        <taxon>Alphaproteobacteria</taxon>
        <taxon>Sphingomonadales</taxon>
        <taxon>Sphingomonadaceae</taxon>
        <taxon>Allosphingosinicella</taxon>
    </lineage>
</organism>